<dbReference type="AlphaFoldDB" id="A0A1H4Q276"/>
<dbReference type="EMBL" id="FNST01000002">
    <property type="protein sequence ID" value="SEC13532.1"/>
    <property type="molecule type" value="Genomic_DNA"/>
</dbReference>
<dbReference type="Proteomes" id="UP000198609">
    <property type="component" value="Unassembled WGS sequence"/>
</dbReference>
<protein>
    <submittedName>
        <fullName evidence="1">Uncharacterized protein</fullName>
    </submittedName>
</protein>
<accession>A0A1H4Q276</accession>
<name>A0A1H4Q276_STRMJ</name>
<organism evidence="1 2">
    <name type="scientific">Streptomyces melanosporofaciens</name>
    <dbReference type="NCBI Taxonomy" id="67327"/>
    <lineage>
        <taxon>Bacteria</taxon>
        <taxon>Bacillati</taxon>
        <taxon>Actinomycetota</taxon>
        <taxon>Actinomycetes</taxon>
        <taxon>Kitasatosporales</taxon>
        <taxon>Streptomycetaceae</taxon>
        <taxon>Streptomyces</taxon>
        <taxon>Streptomyces violaceusniger group</taxon>
    </lineage>
</organism>
<dbReference type="RefSeq" id="WP_167746264.1">
    <property type="nucleotide sequence ID" value="NZ_FNST01000002.1"/>
</dbReference>
<proteinExistence type="predicted"/>
<gene>
    <name evidence="1" type="ORF">SAMN04490356_3033</name>
</gene>
<sequence length="52" mass="5625">MDPTGTPANTAPTTDRLIGSARADVLGKLRRQIDGAEAIIGNAEHERAKRRR</sequence>
<evidence type="ECO:0000313" key="2">
    <source>
        <dbReference type="Proteomes" id="UP000198609"/>
    </source>
</evidence>
<reference evidence="2" key="1">
    <citation type="submission" date="2016-10" db="EMBL/GenBank/DDBJ databases">
        <authorList>
            <person name="Varghese N."/>
            <person name="Submissions S."/>
        </authorList>
    </citation>
    <scope>NUCLEOTIDE SEQUENCE [LARGE SCALE GENOMIC DNA]</scope>
    <source>
        <strain evidence="2">DSM 40318</strain>
    </source>
</reference>
<evidence type="ECO:0000313" key="1">
    <source>
        <dbReference type="EMBL" id="SEC13532.1"/>
    </source>
</evidence>
<keyword evidence="2" id="KW-1185">Reference proteome</keyword>